<accession>Q2GCP4</accession>
<evidence type="ECO:0000313" key="1">
    <source>
        <dbReference type="EMBL" id="ABD45669.1"/>
    </source>
</evidence>
<dbReference type="AlphaFoldDB" id="Q2GCP4"/>
<proteinExistence type="predicted"/>
<gene>
    <name evidence="1" type="ordered locus">NSE_0886</name>
</gene>
<dbReference type="HOGENOM" id="CLU_2899551_0_0_5"/>
<dbReference type="Proteomes" id="UP000001942">
    <property type="component" value="Chromosome"/>
</dbReference>
<sequence>MQLPHSKNASERVIMQFQKASPKKRNHLLRDHTHKYRELSPYAQSAVISRFIPTQLWLAVWM</sequence>
<reference evidence="1 2" key="1">
    <citation type="journal article" date="2006" name="PLoS Genet.">
        <title>Comparative genomics of emerging human ehrlichiosis agents.</title>
        <authorList>
            <person name="Dunning Hotopp J.C."/>
            <person name="Lin M."/>
            <person name="Madupu R."/>
            <person name="Crabtree J."/>
            <person name="Angiuoli S.V."/>
            <person name="Eisen J.A."/>
            <person name="Seshadri R."/>
            <person name="Ren Q."/>
            <person name="Wu M."/>
            <person name="Utterback T.R."/>
            <person name="Smith S."/>
            <person name="Lewis M."/>
            <person name="Khouri H."/>
            <person name="Zhang C."/>
            <person name="Niu H."/>
            <person name="Lin Q."/>
            <person name="Ohashi N."/>
            <person name="Zhi N."/>
            <person name="Nelson W."/>
            <person name="Brinkac L.M."/>
            <person name="Dodson R.J."/>
            <person name="Rosovitz M.J."/>
            <person name="Sundaram J."/>
            <person name="Daugherty S.C."/>
            <person name="Davidsen T."/>
            <person name="Durkin A.S."/>
            <person name="Gwinn M."/>
            <person name="Haft D.H."/>
            <person name="Selengut J.D."/>
            <person name="Sullivan S.A."/>
            <person name="Zafar N."/>
            <person name="Zhou L."/>
            <person name="Benahmed F."/>
            <person name="Forberger H."/>
            <person name="Halpin R."/>
            <person name="Mulligan S."/>
            <person name="Robinson J."/>
            <person name="White O."/>
            <person name="Rikihisa Y."/>
            <person name="Tettelin H."/>
        </authorList>
    </citation>
    <scope>NUCLEOTIDE SEQUENCE [LARGE SCALE GENOMIC DNA]</scope>
    <source>
        <strain evidence="2">ATCC VR-367 / Miyayama</strain>
    </source>
</reference>
<dbReference type="KEGG" id="nse:NSE_0886"/>
<dbReference type="EMBL" id="CP000237">
    <property type="protein sequence ID" value="ABD45669.1"/>
    <property type="molecule type" value="Genomic_DNA"/>
</dbReference>
<keyword evidence="2" id="KW-1185">Reference proteome</keyword>
<protein>
    <submittedName>
        <fullName evidence="1">Uncharacterized protein</fullName>
    </submittedName>
</protein>
<name>Q2GCP4_EHRS3</name>
<organism evidence="1 2">
    <name type="scientific">Ehrlichia sennetsu (strain ATCC VR-367 / Miyayama)</name>
    <name type="common">Neorickettsia sennetsu</name>
    <dbReference type="NCBI Taxonomy" id="222891"/>
    <lineage>
        <taxon>Bacteria</taxon>
        <taxon>Pseudomonadati</taxon>
        <taxon>Pseudomonadota</taxon>
        <taxon>Alphaproteobacteria</taxon>
        <taxon>Rickettsiales</taxon>
        <taxon>Anaplasmataceae</taxon>
        <taxon>Ehrlichia</taxon>
    </lineage>
</organism>
<evidence type="ECO:0000313" key="2">
    <source>
        <dbReference type="Proteomes" id="UP000001942"/>
    </source>
</evidence>